<evidence type="ECO:0000259" key="1">
    <source>
        <dbReference type="PROSITE" id="PS51379"/>
    </source>
</evidence>
<dbReference type="Gene3D" id="3.30.70.20">
    <property type="match status" value="1"/>
</dbReference>
<dbReference type="PANTHER" id="PTHR42895">
    <property type="entry name" value="IRON-SULFUR CLUSTER-BINDING PROTEIN-RELATED"/>
    <property type="match status" value="1"/>
</dbReference>
<dbReference type="SUPFAM" id="SSF54862">
    <property type="entry name" value="4Fe-4S ferredoxins"/>
    <property type="match status" value="1"/>
</dbReference>
<evidence type="ECO:0000313" key="2">
    <source>
        <dbReference type="EMBL" id="SPQ01311.1"/>
    </source>
</evidence>
<keyword evidence="3" id="KW-1185">Reference proteome</keyword>
<dbReference type="InterPro" id="IPR052911">
    <property type="entry name" value="Corrinoid_activation_enz"/>
</dbReference>
<dbReference type="Proteomes" id="UP000245125">
    <property type="component" value="Unassembled WGS sequence"/>
</dbReference>
<gene>
    <name evidence="2" type="ORF">NBG4_50043</name>
</gene>
<organism evidence="2 3">
    <name type="scientific">Candidatus Sulfobium mesophilum</name>
    <dbReference type="NCBI Taxonomy" id="2016548"/>
    <lineage>
        <taxon>Bacteria</taxon>
        <taxon>Pseudomonadati</taxon>
        <taxon>Nitrospirota</taxon>
        <taxon>Nitrospiria</taxon>
        <taxon>Nitrospirales</taxon>
        <taxon>Nitrospiraceae</taxon>
        <taxon>Candidatus Sulfobium</taxon>
    </lineage>
</organism>
<reference evidence="3" key="1">
    <citation type="submission" date="2018-03" db="EMBL/GenBank/DDBJ databases">
        <authorList>
            <person name="Zecchin S."/>
        </authorList>
    </citation>
    <scope>NUCLEOTIDE SEQUENCE [LARGE SCALE GENOMIC DNA]</scope>
</reference>
<sequence>MAIRNIINIDEDKCNGCGNCVVDCAEAALQIVNGKAKLVKELYCDGLGACMGGCPTGALTIVQREADAFDEAATEAHGHAMKAKPEPCGCPSTRSVDFANKEVVGRGVSETRPELTNWPIQLKLIATEAPYLNNADLLMAADCAAFSTINFHSRFIKGRKVVIACPKLDDAQFYFDKLTEMFKVNSINSVTVVRMEVPCCGGLAYITKQAIQKSGKEIPYSEVVIGIKGDILSEGKTPLIPKLQAV</sequence>
<dbReference type="Pfam" id="PF13237">
    <property type="entry name" value="Fer4_10"/>
    <property type="match status" value="1"/>
</dbReference>
<feature type="domain" description="4Fe-4S ferredoxin-type" evidence="1">
    <location>
        <begin position="35"/>
        <end position="64"/>
    </location>
</feature>
<dbReference type="PROSITE" id="PS51379">
    <property type="entry name" value="4FE4S_FER_2"/>
    <property type="match status" value="2"/>
</dbReference>
<proteinExistence type="predicted"/>
<accession>A0A2U3QIR5</accession>
<dbReference type="PANTHER" id="PTHR42895:SF1">
    <property type="entry name" value="IRON-SULFUR CLUSTER PROTEIN"/>
    <property type="match status" value="1"/>
</dbReference>
<evidence type="ECO:0000313" key="3">
    <source>
        <dbReference type="Proteomes" id="UP000245125"/>
    </source>
</evidence>
<dbReference type="InterPro" id="IPR017896">
    <property type="entry name" value="4Fe4S_Fe-S-bd"/>
</dbReference>
<dbReference type="AlphaFoldDB" id="A0A2U3QIR5"/>
<protein>
    <submittedName>
        <fullName evidence="2">4Fe-4S ferredoxin iron-sulfur binding domain protein</fullName>
    </submittedName>
</protein>
<name>A0A2U3QIR5_9BACT</name>
<dbReference type="OrthoDB" id="9795268at2"/>
<dbReference type="EMBL" id="OUUY01000097">
    <property type="protein sequence ID" value="SPQ01311.1"/>
    <property type="molecule type" value="Genomic_DNA"/>
</dbReference>
<feature type="domain" description="4Fe-4S ferredoxin-type" evidence="1">
    <location>
        <begin position="5"/>
        <end position="34"/>
    </location>
</feature>